<dbReference type="Proteomes" id="UP001190465">
    <property type="component" value="Chromosome"/>
</dbReference>
<accession>A0ABM9M2F1</accession>
<evidence type="ECO:0000313" key="1">
    <source>
        <dbReference type="EMBL" id="CAJ1509031.1"/>
    </source>
</evidence>
<dbReference type="InterPro" id="IPR022534">
    <property type="entry name" value="DUF2563"/>
</dbReference>
<protein>
    <submittedName>
        <fullName evidence="1">DUF2563 family protein</fullName>
    </submittedName>
</protein>
<keyword evidence="2" id="KW-1185">Reference proteome</keyword>
<organism evidence="1 2">
    <name type="scientific">[Mycobacterium] burgundiense</name>
    <dbReference type="NCBI Taxonomy" id="3064286"/>
    <lineage>
        <taxon>Bacteria</taxon>
        <taxon>Bacillati</taxon>
        <taxon>Actinomycetota</taxon>
        <taxon>Actinomycetes</taxon>
        <taxon>Mycobacteriales</taxon>
        <taxon>Mycobacteriaceae</taxon>
        <taxon>Mycolicibacterium</taxon>
    </lineage>
</organism>
<gene>
    <name evidence="1" type="ORF">MU0053_004048</name>
</gene>
<sequence>MYVNTAGLRAGGTGSYNSADHAHQSAGTLSRTAVTSGIFGTFSEAKAFGRRVLGVHSHHVGLIEHHTEQLGKIGDHARCVATGFDDMERRNEAQIRAVRDAF</sequence>
<name>A0ABM9M2F1_9MYCO</name>
<dbReference type="Pfam" id="PF10817">
    <property type="entry name" value="DUF2563"/>
    <property type="match status" value="1"/>
</dbReference>
<reference evidence="1 2" key="1">
    <citation type="submission" date="2023-08" db="EMBL/GenBank/DDBJ databases">
        <authorList>
            <person name="Folkvardsen B D."/>
            <person name="Norman A."/>
        </authorList>
    </citation>
    <scope>NUCLEOTIDE SEQUENCE [LARGE SCALE GENOMIC DNA]</scope>
    <source>
        <strain evidence="1 2">Mu0053</strain>
    </source>
</reference>
<dbReference type="RefSeq" id="WP_308479372.1">
    <property type="nucleotide sequence ID" value="NZ_OY726397.1"/>
</dbReference>
<dbReference type="EMBL" id="OY726397">
    <property type="protein sequence ID" value="CAJ1509031.1"/>
    <property type="molecule type" value="Genomic_DNA"/>
</dbReference>
<evidence type="ECO:0000313" key="2">
    <source>
        <dbReference type="Proteomes" id="UP001190465"/>
    </source>
</evidence>
<proteinExistence type="predicted"/>